<dbReference type="Pfam" id="PF00078">
    <property type="entry name" value="RVT_1"/>
    <property type="match status" value="1"/>
</dbReference>
<feature type="domain" description="Reverse transcriptase" evidence="1">
    <location>
        <begin position="2"/>
        <end position="86"/>
    </location>
</feature>
<proteinExistence type="predicted"/>
<dbReference type="PANTHER" id="PTHR19446">
    <property type="entry name" value="REVERSE TRANSCRIPTASES"/>
    <property type="match status" value="1"/>
</dbReference>
<reference evidence="2 3" key="1">
    <citation type="submission" date="2019-09" db="EMBL/GenBank/DDBJ databases">
        <title>Bird 10,000 Genomes (B10K) Project - Family phase.</title>
        <authorList>
            <person name="Zhang G."/>
        </authorList>
    </citation>
    <scope>NUCLEOTIDE SEQUENCE [LARGE SCALE GENOMIC DNA]</scope>
    <source>
        <strain evidence="2">B10K-LSUMZ-50683</strain>
        <tissue evidence="2">Muscle</tissue>
    </source>
</reference>
<organism evidence="2 3">
    <name type="scientific">Casuarius casuarius</name>
    <name type="common">Southern cassowary</name>
    <name type="synonym">Struthio casuarius</name>
    <dbReference type="NCBI Taxonomy" id="8787"/>
    <lineage>
        <taxon>Eukaryota</taxon>
        <taxon>Metazoa</taxon>
        <taxon>Chordata</taxon>
        <taxon>Craniata</taxon>
        <taxon>Vertebrata</taxon>
        <taxon>Euteleostomi</taxon>
        <taxon>Archelosauria</taxon>
        <taxon>Archosauria</taxon>
        <taxon>Dinosauria</taxon>
        <taxon>Saurischia</taxon>
        <taxon>Theropoda</taxon>
        <taxon>Coelurosauria</taxon>
        <taxon>Aves</taxon>
        <taxon>Palaeognathae</taxon>
        <taxon>Casuariiformes</taxon>
        <taxon>Casuariidae</taxon>
        <taxon>Casuarius</taxon>
    </lineage>
</organism>
<dbReference type="InterPro" id="IPR000477">
    <property type="entry name" value="RT_dom"/>
</dbReference>
<protein>
    <submittedName>
        <fullName evidence="2">PO21 protein</fullName>
    </submittedName>
</protein>
<evidence type="ECO:0000313" key="2">
    <source>
        <dbReference type="EMBL" id="NXE44920.1"/>
    </source>
</evidence>
<feature type="non-terminal residue" evidence="2">
    <location>
        <position position="1"/>
    </location>
</feature>
<keyword evidence="3" id="KW-1185">Reference proteome</keyword>
<dbReference type="AlphaFoldDB" id="A0A7K8MVA0"/>
<accession>A0A7K8MVA0</accession>
<feature type="non-terminal residue" evidence="2">
    <location>
        <position position="94"/>
    </location>
</feature>
<sequence length="94" mass="10828">ILTARLRRACPINSRQRGFIAAPDCVENLKLLRMLIKYAKKEHKSLGVVFVDLAKAFDSVHHQHIFQVLRQKDVDGRIINIIAEMYNNSATRLE</sequence>
<gene>
    <name evidence="2" type="primary">Po21_0</name>
    <name evidence="2" type="ORF">CASCAS_R15036</name>
</gene>
<dbReference type="EMBL" id="VWPT01000002">
    <property type="protein sequence ID" value="NXE44920.1"/>
    <property type="molecule type" value="Genomic_DNA"/>
</dbReference>
<evidence type="ECO:0000259" key="1">
    <source>
        <dbReference type="Pfam" id="PF00078"/>
    </source>
</evidence>
<name>A0A7K8MVA0_CASCA</name>
<evidence type="ECO:0000313" key="3">
    <source>
        <dbReference type="Proteomes" id="UP000524187"/>
    </source>
</evidence>
<dbReference type="Proteomes" id="UP000524187">
    <property type="component" value="Unassembled WGS sequence"/>
</dbReference>
<comment type="caution">
    <text evidence="2">The sequence shown here is derived from an EMBL/GenBank/DDBJ whole genome shotgun (WGS) entry which is preliminary data.</text>
</comment>